<dbReference type="Proteomes" id="UP000235672">
    <property type="component" value="Unassembled WGS sequence"/>
</dbReference>
<dbReference type="STRING" id="1745343.A0A2J6Q021"/>
<sequence>MHSAGSYMTLESRYILTHNNRHVRNHHVDKDRDDPQLREILSQRPEGPNRGRKRRLQGP</sequence>
<evidence type="ECO:0000313" key="2">
    <source>
        <dbReference type="EMBL" id="PMD19647.1"/>
    </source>
</evidence>
<feature type="compositionally biased region" description="Basic and acidic residues" evidence="1">
    <location>
        <begin position="26"/>
        <end position="37"/>
    </location>
</feature>
<proteinExistence type="predicted"/>
<feature type="compositionally biased region" description="Basic residues" evidence="1">
    <location>
        <begin position="50"/>
        <end position="59"/>
    </location>
</feature>
<protein>
    <submittedName>
        <fullName evidence="2">Uncharacterized protein</fullName>
    </submittedName>
</protein>
<gene>
    <name evidence="2" type="ORF">NA56DRAFT_628478</name>
</gene>
<feature type="region of interest" description="Disordered" evidence="1">
    <location>
        <begin position="21"/>
        <end position="59"/>
    </location>
</feature>
<name>A0A2J6Q021_9HELO</name>
<keyword evidence="3" id="KW-1185">Reference proteome</keyword>
<dbReference type="AlphaFoldDB" id="A0A2J6Q021"/>
<evidence type="ECO:0000313" key="3">
    <source>
        <dbReference type="Proteomes" id="UP000235672"/>
    </source>
</evidence>
<organism evidence="2 3">
    <name type="scientific">Hyaloscypha hepaticicola</name>
    <dbReference type="NCBI Taxonomy" id="2082293"/>
    <lineage>
        <taxon>Eukaryota</taxon>
        <taxon>Fungi</taxon>
        <taxon>Dikarya</taxon>
        <taxon>Ascomycota</taxon>
        <taxon>Pezizomycotina</taxon>
        <taxon>Leotiomycetes</taxon>
        <taxon>Helotiales</taxon>
        <taxon>Hyaloscyphaceae</taxon>
        <taxon>Hyaloscypha</taxon>
    </lineage>
</organism>
<accession>A0A2J6Q021</accession>
<reference evidence="2 3" key="1">
    <citation type="submission" date="2016-05" db="EMBL/GenBank/DDBJ databases">
        <title>A degradative enzymes factory behind the ericoid mycorrhizal symbiosis.</title>
        <authorList>
            <consortium name="DOE Joint Genome Institute"/>
            <person name="Martino E."/>
            <person name="Morin E."/>
            <person name="Grelet G."/>
            <person name="Kuo A."/>
            <person name="Kohler A."/>
            <person name="Daghino S."/>
            <person name="Barry K."/>
            <person name="Choi C."/>
            <person name="Cichocki N."/>
            <person name="Clum A."/>
            <person name="Copeland A."/>
            <person name="Hainaut M."/>
            <person name="Haridas S."/>
            <person name="Labutti K."/>
            <person name="Lindquist E."/>
            <person name="Lipzen A."/>
            <person name="Khouja H.-R."/>
            <person name="Murat C."/>
            <person name="Ohm R."/>
            <person name="Olson A."/>
            <person name="Spatafora J."/>
            <person name="Veneault-Fourrey C."/>
            <person name="Henrissat B."/>
            <person name="Grigoriev I."/>
            <person name="Martin F."/>
            <person name="Perotto S."/>
        </authorList>
    </citation>
    <scope>NUCLEOTIDE SEQUENCE [LARGE SCALE GENOMIC DNA]</scope>
    <source>
        <strain evidence="2 3">UAMH 7357</strain>
    </source>
</reference>
<dbReference type="EMBL" id="KZ613488">
    <property type="protein sequence ID" value="PMD19647.1"/>
    <property type="molecule type" value="Genomic_DNA"/>
</dbReference>
<evidence type="ECO:0000256" key="1">
    <source>
        <dbReference type="SAM" id="MobiDB-lite"/>
    </source>
</evidence>